<protein>
    <submittedName>
        <fullName evidence="3">Uncharacterized protein</fullName>
    </submittedName>
</protein>
<evidence type="ECO:0000256" key="1">
    <source>
        <dbReference type="SAM" id="MobiDB-lite"/>
    </source>
</evidence>
<feature type="region of interest" description="Disordered" evidence="1">
    <location>
        <begin position="40"/>
        <end position="65"/>
    </location>
</feature>
<feature type="chain" id="PRO_5028217819" evidence="2">
    <location>
        <begin position="26"/>
        <end position="97"/>
    </location>
</feature>
<feature type="signal peptide" evidence="2">
    <location>
        <begin position="1"/>
        <end position="25"/>
    </location>
</feature>
<dbReference type="AlphaFoldDB" id="A0A7C2JYI7"/>
<reference evidence="3" key="1">
    <citation type="journal article" date="2020" name="mSystems">
        <title>Genome- and Community-Level Interaction Insights into Carbon Utilization and Element Cycling Functions of Hydrothermarchaeota in Hydrothermal Sediment.</title>
        <authorList>
            <person name="Zhou Z."/>
            <person name="Liu Y."/>
            <person name="Xu W."/>
            <person name="Pan J."/>
            <person name="Luo Z.H."/>
            <person name="Li M."/>
        </authorList>
    </citation>
    <scope>NUCLEOTIDE SEQUENCE [LARGE SCALE GENOMIC DNA]</scope>
    <source>
        <strain evidence="3">SpSt-339</strain>
    </source>
</reference>
<keyword evidence="2" id="KW-0732">Signal</keyword>
<dbReference type="EMBL" id="DSOK01000286">
    <property type="protein sequence ID" value="HEN15784.1"/>
    <property type="molecule type" value="Genomic_DNA"/>
</dbReference>
<sequence length="97" mass="10294">MRKIVVIILLAGSLALGGAPTSAEAAGLGRLLGARPTVTVPSSPAISRPTPATRPAVGKPTNEFGSVDSLHHATPKFPILRKLVKLYLLWLLFNPYR</sequence>
<gene>
    <name evidence="3" type="ORF">ENQ76_10000</name>
</gene>
<proteinExistence type="predicted"/>
<evidence type="ECO:0000313" key="3">
    <source>
        <dbReference type="EMBL" id="HEN15784.1"/>
    </source>
</evidence>
<name>A0A7C2JYI7_9PLAN</name>
<comment type="caution">
    <text evidence="3">The sequence shown here is derived from an EMBL/GenBank/DDBJ whole genome shotgun (WGS) entry which is preliminary data.</text>
</comment>
<evidence type="ECO:0000256" key="2">
    <source>
        <dbReference type="SAM" id="SignalP"/>
    </source>
</evidence>
<organism evidence="3">
    <name type="scientific">Schlesneria paludicola</name>
    <dbReference type="NCBI Taxonomy" id="360056"/>
    <lineage>
        <taxon>Bacteria</taxon>
        <taxon>Pseudomonadati</taxon>
        <taxon>Planctomycetota</taxon>
        <taxon>Planctomycetia</taxon>
        <taxon>Planctomycetales</taxon>
        <taxon>Planctomycetaceae</taxon>
        <taxon>Schlesneria</taxon>
    </lineage>
</organism>
<accession>A0A7C2JYI7</accession>